<dbReference type="EMBL" id="LSBJ02000001">
    <property type="protein sequence ID" value="OWT43502.1"/>
    <property type="molecule type" value="Genomic_DNA"/>
</dbReference>
<evidence type="ECO:0000313" key="2">
    <source>
        <dbReference type="EMBL" id="OWT43502.1"/>
    </source>
</evidence>
<protein>
    <recommendedName>
        <fullName evidence="1">DUF7730 domain-containing protein</fullName>
    </recommendedName>
</protein>
<dbReference type="PANTHER" id="PTHR38790">
    <property type="entry name" value="2EXR DOMAIN-CONTAINING PROTEIN-RELATED"/>
    <property type="match status" value="1"/>
</dbReference>
<dbReference type="KEGG" id="pchm:VFPPC_18771"/>
<dbReference type="PANTHER" id="PTHR38790:SF9">
    <property type="entry name" value="F-BOX DOMAIN-CONTAINING PROTEIN"/>
    <property type="match status" value="1"/>
</dbReference>
<organism evidence="2 3">
    <name type="scientific">Pochonia chlamydosporia 170</name>
    <dbReference type="NCBI Taxonomy" id="1380566"/>
    <lineage>
        <taxon>Eukaryota</taxon>
        <taxon>Fungi</taxon>
        <taxon>Dikarya</taxon>
        <taxon>Ascomycota</taxon>
        <taxon>Pezizomycotina</taxon>
        <taxon>Sordariomycetes</taxon>
        <taxon>Hypocreomycetidae</taxon>
        <taxon>Hypocreales</taxon>
        <taxon>Clavicipitaceae</taxon>
        <taxon>Pochonia</taxon>
    </lineage>
</organism>
<accession>A0A219AS85</accession>
<dbReference type="Pfam" id="PF24864">
    <property type="entry name" value="DUF7730"/>
    <property type="match status" value="1"/>
</dbReference>
<reference evidence="2 3" key="1">
    <citation type="journal article" date="2016" name="PLoS Pathog.">
        <title>Biosynthesis of antibiotic leucinostatins in bio-control fungus Purpureocillium lilacinum and their inhibition on phytophthora revealed by genome mining.</title>
        <authorList>
            <person name="Wang G."/>
            <person name="Liu Z."/>
            <person name="Lin R."/>
            <person name="Li E."/>
            <person name="Mao Z."/>
            <person name="Ling J."/>
            <person name="Yang Y."/>
            <person name="Yin W.B."/>
            <person name="Xie B."/>
        </authorList>
    </citation>
    <scope>NUCLEOTIDE SEQUENCE [LARGE SCALE GENOMIC DNA]</scope>
    <source>
        <strain evidence="2">170</strain>
    </source>
</reference>
<proteinExistence type="predicted"/>
<feature type="domain" description="DUF7730" evidence="1">
    <location>
        <begin position="4"/>
        <end position="172"/>
    </location>
</feature>
<evidence type="ECO:0000259" key="1">
    <source>
        <dbReference type="Pfam" id="PF24864"/>
    </source>
</evidence>
<dbReference type="OrthoDB" id="62952at2759"/>
<gene>
    <name evidence="2" type="ORF">VFPPC_18771</name>
</gene>
<sequence>MLNLQNLPLEIRLLIYEHTLIDIPRWNKHHNPRCKHHPPPGDLERPPFLSIYMTICPENKTIQTSPFCSCAKRTGLSLLQTTRSINAEASPVFWSKNTFCLLDGRDLTVAVGHILRRETAQRIKRISIMNPDRRGFTEHIRGGLRVRGARRAEFWDAVLQCTRLESLEIPLSYIKGKGMGRIVRELVEKVVGLRGLELTRLVPYCWKDTVCGYPFPSSNFMSFPAVYVRCSRRMLLGDYVGDEAIASTCREIESNFYVHVDSVVKTQYLGAEEHRMEAWRDMIKLAPGLHSHENTRTIKLPAGETTLITFYGLPVQ</sequence>
<dbReference type="InterPro" id="IPR056632">
    <property type="entry name" value="DUF7730"/>
</dbReference>
<dbReference type="AlphaFoldDB" id="A0A219AS85"/>
<dbReference type="GeneID" id="33937453"/>
<evidence type="ECO:0000313" key="3">
    <source>
        <dbReference type="Proteomes" id="UP000078397"/>
    </source>
</evidence>
<dbReference type="Proteomes" id="UP000078397">
    <property type="component" value="Unassembled WGS sequence"/>
</dbReference>
<dbReference type="RefSeq" id="XP_022285920.1">
    <property type="nucleotide sequence ID" value="XM_022430336.1"/>
</dbReference>
<keyword evidence="3" id="KW-1185">Reference proteome</keyword>
<dbReference type="STRING" id="1380566.A0A219AS85"/>
<name>A0A219AS85_METCM</name>
<comment type="caution">
    <text evidence="2">The sequence shown here is derived from an EMBL/GenBank/DDBJ whole genome shotgun (WGS) entry which is preliminary data.</text>
</comment>